<organism evidence="3 4">
    <name type="scientific">Pseudorhodoferax aquiterrae</name>
    <dbReference type="NCBI Taxonomy" id="747304"/>
    <lineage>
        <taxon>Bacteria</taxon>
        <taxon>Pseudomonadati</taxon>
        <taxon>Pseudomonadota</taxon>
        <taxon>Betaproteobacteria</taxon>
        <taxon>Burkholderiales</taxon>
        <taxon>Comamonadaceae</taxon>
    </lineage>
</organism>
<dbReference type="EMBL" id="BMYK01000023">
    <property type="protein sequence ID" value="GHC96847.1"/>
    <property type="molecule type" value="Genomic_DNA"/>
</dbReference>
<keyword evidence="4" id="KW-1185">Reference proteome</keyword>
<dbReference type="Gene3D" id="3.50.50.60">
    <property type="entry name" value="FAD/NAD(P)-binding domain"/>
    <property type="match status" value="1"/>
</dbReference>
<dbReference type="Pfam" id="PF01266">
    <property type="entry name" value="DAO"/>
    <property type="match status" value="1"/>
</dbReference>
<proteinExistence type="predicted"/>
<evidence type="ECO:0000313" key="4">
    <source>
        <dbReference type="Proteomes" id="UP000626210"/>
    </source>
</evidence>
<protein>
    <submittedName>
        <fullName evidence="3">Oxidoreductase</fullName>
    </submittedName>
</protein>
<feature type="domain" description="FAD dependent oxidoreductase" evidence="2">
    <location>
        <begin position="36"/>
        <end position="405"/>
    </location>
</feature>
<keyword evidence="1" id="KW-0560">Oxidoreductase</keyword>
<comment type="caution">
    <text evidence="3">The sequence shown here is derived from an EMBL/GenBank/DDBJ whole genome shotgun (WGS) entry which is preliminary data.</text>
</comment>
<evidence type="ECO:0000313" key="3">
    <source>
        <dbReference type="EMBL" id="GHC96847.1"/>
    </source>
</evidence>
<sequence length="449" mass="49134">MSFLSVDQDLARDSYYAATAPREIRFAALDGEVQTDVVVVGGGLAGLSAAIELADRGRRVVLLEARQVAWGASGRNGGQAIAGLACDQSVVEQQLGKEPARTVWDMTLEALDLIAQRCQRFGIDCDWQPGYMGLAVNARKAAELRLWQEHMHHSYGYQTTWIAPQEMGGWIASPRFHSGIHDARSGHLHPLKYSLGLARAAQRLGVRIHEDSPVTGLQTGARPRVHTARGAVLAEQVLLAGNVYLQGLAPQIESRIMPVGTYVVCSEPLDPALCAALIPSRSAVCDTNFVLDYFRPTADHRMLYGGRVSYSTATPRNLVASMRKRMARTFPQLAGCRIDHAWGGFVDISMNRAPDFGRLRKDGAQQAPRDRSYSVRSHHANVYYLQGFSGHGLALTGLAGKLVAEAMTGDAARFDVFARLQHRPFPGGAWLRTPALVLGMAYYRMRDAL</sequence>
<evidence type="ECO:0000259" key="2">
    <source>
        <dbReference type="Pfam" id="PF01266"/>
    </source>
</evidence>
<dbReference type="RefSeq" id="WP_189689701.1">
    <property type="nucleotide sequence ID" value="NZ_BMYK01000023.1"/>
</dbReference>
<reference evidence="4" key="1">
    <citation type="journal article" date="2019" name="Int. J. Syst. Evol. Microbiol.">
        <title>The Global Catalogue of Microorganisms (GCM) 10K type strain sequencing project: providing services to taxonomists for standard genome sequencing and annotation.</title>
        <authorList>
            <consortium name="The Broad Institute Genomics Platform"/>
            <consortium name="The Broad Institute Genome Sequencing Center for Infectious Disease"/>
            <person name="Wu L."/>
            <person name="Ma J."/>
        </authorList>
    </citation>
    <scope>NUCLEOTIDE SEQUENCE [LARGE SCALE GENOMIC DNA]</scope>
    <source>
        <strain evidence="4">KCTC 23314</strain>
    </source>
</reference>
<evidence type="ECO:0000256" key="1">
    <source>
        <dbReference type="ARBA" id="ARBA00023002"/>
    </source>
</evidence>
<accession>A0ABQ3G9J6</accession>
<dbReference type="PANTHER" id="PTHR13847:SF281">
    <property type="entry name" value="FAD DEPENDENT OXIDOREDUCTASE DOMAIN-CONTAINING PROTEIN"/>
    <property type="match status" value="1"/>
</dbReference>
<name>A0ABQ3G9J6_9BURK</name>
<dbReference type="SUPFAM" id="SSF51905">
    <property type="entry name" value="FAD/NAD(P)-binding domain"/>
    <property type="match status" value="1"/>
</dbReference>
<gene>
    <name evidence="3" type="ORF">GCM10007320_51090</name>
</gene>
<dbReference type="PANTHER" id="PTHR13847">
    <property type="entry name" value="SARCOSINE DEHYDROGENASE-RELATED"/>
    <property type="match status" value="1"/>
</dbReference>
<dbReference type="InterPro" id="IPR036188">
    <property type="entry name" value="FAD/NAD-bd_sf"/>
</dbReference>
<dbReference type="InterPro" id="IPR006076">
    <property type="entry name" value="FAD-dep_OxRdtase"/>
</dbReference>
<dbReference type="Proteomes" id="UP000626210">
    <property type="component" value="Unassembled WGS sequence"/>
</dbReference>
<dbReference type="Gene3D" id="3.30.9.10">
    <property type="entry name" value="D-Amino Acid Oxidase, subunit A, domain 2"/>
    <property type="match status" value="1"/>
</dbReference>